<feature type="domain" description="PKD" evidence="5">
    <location>
        <begin position="2059"/>
        <end position="2143"/>
    </location>
</feature>
<dbReference type="RefSeq" id="WP_012530253.1">
    <property type="nucleotide sequence ID" value="NC_011146.1"/>
</dbReference>
<feature type="domain" description="PKD" evidence="5">
    <location>
        <begin position="1644"/>
        <end position="1715"/>
    </location>
</feature>
<dbReference type="Proteomes" id="UP000008825">
    <property type="component" value="Chromosome"/>
</dbReference>
<feature type="domain" description="PKD" evidence="5">
    <location>
        <begin position="1553"/>
        <end position="1624"/>
    </location>
</feature>
<dbReference type="Gene3D" id="2.60.120.560">
    <property type="entry name" value="Exo-inulinase, domain 1"/>
    <property type="match status" value="1"/>
</dbReference>
<evidence type="ECO:0000256" key="1">
    <source>
        <dbReference type="ARBA" id="ARBA00022729"/>
    </source>
</evidence>
<dbReference type="SUPFAM" id="SSF48239">
    <property type="entry name" value="Terpenoid cyclases/Protein prenyltransferases"/>
    <property type="match status" value="1"/>
</dbReference>
<dbReference type="PANTHER" id="PTHR46182">
    <property type="entry name" value="FI19480P1"/>
    <property type="match status" value="1"/>
</dbReference>
<dbReference type="eggNOG" id="COG3209">
    <property type="taxonomic scope" value="Bacteria"/>
</dbReference>
<evidence type="ECO:0000259" key="5">
    <source>
        <dbReference type="PROSITE" id="PS50093"/>
    </source>
</evidence>
<feature type="domain" description="PKD" evidence="5">
    <location>
        <begin position="2957"/>
        <end position="3008"/>
    </location>
</feature>
<dbReference type="CDD" id="cd00146">
    <property type="entry name" value="PKD"/>
    <property type="match status" value="9"/>
</dbReference>
<sequence>MRQSLSKHGTQGTLLFFLFLLCSALPARGEVWTYACGGDPFADQKSVFDKSEFVCAAGTGLSGSMLNGCGFYPCADLYVMTNRTWSGGEALADVMGSENRVETEMMGGVFGVANQVVIATPAKMFVGEFDIVLDNNLDQKFNGPDLVNAAGSGFAFRIIDQGHPPVDPGPMKAGALAISQGASDAIAKWKAGCDLLDAMGAALSLMSGDVVGAAIGVLGNITGIATDYNGAVIAKATDLIGGFDPKSTPQKASGIYGNIAKHWYDLYEDPADPLYTEMVGLNYAAINAELAATSVPESYPFYVKGTDPREYALIKIANRAVEQGALVKALRQSYEKYQGAVVVSNYEYAYRQLEQTRTYSLLLLANLAGFSSDLQYLKDVLTAQGVANTVIKVSDMQGLKDRVASLGLTAEEAASLKAAGFSDQRIALLTQYIVSISVPAADFTMASSIADLAAKADAAYTGIQSFDLGIQTTMNNLSTEFTPHHPKAVAGGPYNGATGSQVTFDGGGSSDPDVGDTLTYGWDFNGDGVFDDASGKTVVHTWSKPFSGLIGLKVTDPAGNSSIAYAKVAITASNLPPVITSFTPSDKAPRASVKVPLSFTVAASDPEQRALSYQWSVDGTPVGTGTGYLYTPPAGFKGTVKVMVAVHDDQADNPPAVEARAVTAFLDCDPSDPSTMTNYYRDLDGDGFGDPLVVTQACAAPAGFVTNKLDCDDSTAAIGQATLRFYRDSDGDGLGNANSSVIACSAPAGFVANSLDCNDADATVGAPSITFYRDFDHDGFGDPMNAQVACSAPAGYVANSLDCNDADPAVGNTLTTYYRDADGDGYGTPAQSQQACLQPAGYVPNSLDCDDTNPYVNPAQKEIVHNGKDDDCSAATPDNYSKSFVLAIDDSSWVYYAKSNGDGTFSNYQKTGFYLGGGTSRGIAIGDFDGDGTLDFIAGRGNGSYYLYNNDGSDNFTYKGIVGTHSNPGGYAMDMTVGDFNNDGLLDFAGNGNTSTCSVFLNDGAGGFTRSSFNYNWTGRGLDAADFNHDGNLDLAVSFYGTNDVWVYLGDGTGKFTGSKVGTATTSASDNYALAAADFDNDGNTDIIVSGSSNGDAYLLKGKGDGTFLAAVPVPSLDMGYHNSMAAYDYNGDGKADIVLSEYTGYRMYFYPGNGDGTFGPRTAISTANSSAALLAISAPPSPPPASFPIADAQPKGQTIQVGQSASFNGSFSKNPATIASYRWNFGDAGTGTGAVVDHAYLSEGRFTSMLTVADLQSRTDRDFAQVTVMGAPPVANAGGPYSVGEANASFGRYTAKLDGSASNDDFGIASYQWLLGSTFSDDFEDGNANGWIPAAGTWTVNGGAYEQTNASLGRTDTLTGDKNAADYTVETDLRLVSGSGQEGILIFRAQDPDNHYEFIFRGRGINDVLLYKWVAGGSTQLAQANIPFTPQLNTTYRLKVEAYKNSIKCYVDGVLYIDATDSTFLNGKVGLTTYLTDVKFDNFTQYSLRTGVAPEFTVLEGSYPVTLKVTDKVGQSATAATQITAAKGSAPVAAAGGPYTFSESFANANKWTVTLDGSGSSDDTGIETYAWNFGDGGTGTGVKPTHVYTGAGTYNVTLTVTDRAGLSNSAATTVTTKGDLAPVANPGLPYAVDERAALAGKWTVNFDGRSSTDDHGIYDYQWRFGDGGTGSGPTPTYQYSAAGVYTVTLTVRDHAFLSHSASTNATVSTNALPVPRPGGPYSVDESAASGGNWTVALDGSASSDDYGIWKYDWNFGDGSTGTGAKPTHIYAAAGTYKATLTVTDNGKQAQSATVDVVVAGNQPPVPSAGADKITEVGFPVTLDASASTDDFGIYSYKWDPGSPSWSFTPFERTPDGVLITGDYNNWNRYLISNGSAPRNAGDSYTGRVSLQATNNGSRYLMWGLKSAGASFGIDQYYHALHFNNGAIQVYESNINHGSFGSFANNVSYDVRIDLKSSGAVYYYRVTGAADWIKLYESSSSNATPLRVGATLHSGLFLLSDFTTPAGALQLPASPQLTKPLLQATYGAPGSYTAAVTVTDHAQQSVTDTATVTVVPGEAPVAHTGGPYLTNEDIPTRFNARASTDDFGIKSYRWDFGDGEGLTTRNPWGDHRYTQTGVYSVTLTVTDYAGHTSVDSTTATVSANPVVSCVPWQFSGVNEMPHDTWSGKEITLKGVAWSLHPPLTYRWEFGDTTPDATGTATDPRAIQAKHTYNGVDGQPFVATLTVTDALGNSASDQYQVRIRPKSLDIEINLAIDDGLWWLHTNQTRSYFTKGTYGDAVIDAGYWDNAGGWNGDAGGGIGGLYTSSPTASAVQAFEVNGHLELGDVRKDPYVETVARGLRFTASRLRQMAIGSQTYGDPDSNGNGLAVETVEARPIYEVGQVMDSILASGSRNTYAITGPSGVMGRSYFDLLTDMVDVYSWGQTDGTNGGGWQYSWNGGIDNSAAQWGAVGLLAAEEVWKIQVPKWVKERNSIWLDSSYDGTGFGYTGRGNGVNTTPSGMVQLAFDDMVGYDDPDTAIDERDPRWKTAEAYIANNWTKSWWFPNSSLNNRFSYYGHYAFAKAMRSAKPKPVVNLAATGLDWYKDNVNGMARRLVNRQQSNGGWPQDQEPGWYVGYDLTNAWSVLILTPTLFVQPPVADAGEDRVWGVDVELTLDGSRSYHLDPFRKIVLYEWDFDGDGVFDVASPDPKAAHTYTRQLYPENTLPRVITVTLRVTDDNDPPKSSTDTAKITIAVPPHPPVAVPGGPYTCFVNVPCALDGSKSFDIDPTDLITLYEWDVNGDRVYGDYTGAKPMVTFTTTGIKNIGLRVTDNGVMSPTGRLDAFGFTTATVLQNSAPSANPGGPYTVDEGSTLQLDGSGSTDPDGNALSYSWDLDHDGSFETAGMRPLFSRPDNGIFTVTLKVSDGSLEALRDTVVTVLNVAPAVNPLPAAAIKEGELYAAAGSFTDPGADSWSATVDYGDGGGVQPLPLSGKAFSLSHVYPRDGVYDVKVVVSDDDGGVGSATVKVTVGNVAPIVNAGPDGSIADGVTFTSSGYFTDPGADSWSATVNYGDGSGDQPLPLNPDKTFNLSHVYAVAGSYTVVVTVNDGLASGSDSAWVAVSTTRCLTSLIAKAKSGAVQLNWSATEHTPSTKYDIYRSTEGASSGFVKVRSGYGNLYPVFTDTGLVNGRTYYYRIEKLQPTGGFCSSPVVFAKPVSLF</sequence>
<dbReference type="SUPFAM" id="SSF69318">
    <property type="entry name" value="Integrin alpha N-terminal domain"/>
    <property type="match status" value="1"/>
</dbReference>
<dbReference type="SMART" id="SM00089">
    <property type="entry name" value="PKD"/>
    <property type="match status" value="14"/>
</dbReference>
<dbReference type="InterPro" id="IPR028994">
    <property type="entry name" value="Integrin_alpha_N"/>
</dbReference>
<proteinExistence type="predicted"/>
<organism evidence="6 7">
    <name type="scientific">Citrifermentans bemidjiense (strain ATCC BAA-1014 / DSM 16622 / JCM 12645 / Bem)</name>
    <name type="common">Geobacter bemidjiensis</name>
    <dbReference type="NCBI Taxonomy" id="404380"/>
    <lineage>
        <taxon>Bacteria</taxon>
        <taxon>Pseudomonadati</taxon>
        <taxon>Thermodesulfobacteriota</taxon>
        <taxon>Desulfuromonadia</taxon>
        <taxon>Geobacterales</taxon>
        <taxon>Geobacteraceae</taxon>
        <taxon>Citrifermentans</taxon>
    </lineage>
</organism>
<keyword evidence="3" id="KW-0325">Glycoprotein</keyword>
<keyword evidence="7" id="KW-1185">Reference proteome</keyword>
<dbReference type="InterPro" id="IPR013783">
    <property type="entry name" value="Ig-like_fold"/>
</dbReference>
<dbReference type="GO" id="GO:0031410">
    <property type="term" value="C:cytoplasmic vesicle"/>
    <property type="evidence" value="ECO:0007669"/>
    <property type="project" value="TreeGrafter"/>
</dbReference>
<dbReference type="InterPro" id="IPR000601">
    <property type="entry name" value="PKD_dom"/>
</dbReference>
<evidence type="ECO:0000256" key="4">
    <source>
        <dbReference type="SAM" id="MobiDB-lite"/>
    </source>
</evidence>
<dbReference type="InterPro" id="IPR013519">
    <property type="entry name" value="Int_alpha_beta-p"/>
</dbReference>
<dbReference type="InterPro" id="IPR008930">
    <property type="entry name" value="Terpenoid_cyclase/PrenylTrfase"/>
</dbReference>
<dbReference type="Gene3D" id="2.60.40.10">
    <property type="entry name" value="Immunoglobulins"/>
    <property type="match status" value="14"/>
</dbReference>
<feature type="compositionally biased region" description="Polar residues" evidence="4">
    <location>
        <begin position="2848"/>
        <end position="2862"/>
    </location>
</feature>
<reference evidence="6 7" key="1">
    <citation type="submission" date="2008-07" db="EMBL/GenBank/DDBJ databases">
        <title>Complete sequence of Geobacter bemidjiensis BEM.</title>
        <authorList>
            <consortium name="US DOE Joint Genome Institute"/>
            <person name="Lucas S."/>
            <person name="Copeland A."/>
            <person name="Lapidus A."/>
            <person name="Glavina del Rio T."/>
            <person name="Dalin E."/>
            <person name="Tice H."/>
            <person name="Bruce D."/>
            <person name="Goodwin L."/>
            <person name="Pitluck S."/>
            <person name="Kiss H."/>
            <person name="Brettin T."/>
            <person name="Detter J.C."/>
            <person name="Han C."/>
            <person name="Kuske C.R."/>
            <person name="Schmutz J."/>
            <person name="Larimer F."/>
            <person name="Land M."/>
            <person name="Hauser L."/>
            <person name="Kyrpides N."/>
            <person name="Lykidis A."/>
            <person name="Lovley D."/>
            <person name="Richardson P."/>
        </authorList>
    </citation>
    <scope>NUCLEOTIDE SEQUENCE [LARGE SCALE GENOMIC DNA]</scope>
    <source>
        <strain evidence="7">ATCC BAA-1014 / DSM 16622 / JCM 12645 / Bem</strain>
    </source>
</reference>
<dbReference type="eggNOG" id="COG2706">
    <property type="taxonomic scope" value="Bacteria"/>
</dbReference>
<dbReference type="Gene3D" id="3.40.1350.20">
    <property type="match status" value="1"/>
</dbReference>
<dbReference type="EMBL" id="CP001124">
    <property type="protein sequence ID" value="ACH38834.1"/>
    <property type="molecule type" value="Genomic_DNA"/>
</dbReference>
<evidence type="ECO:0000256" key="2">
    <source>
        <dbReference type="ARBA" id="ARBA00022737"/>
    </source>
</evidence>
<dbReference type="eggNOG" id="COG1621">
    <property type="taxonomic scope" value="Bacteria"/>
</dbReference>
<dbReference type="eggNOG" id="COG1572">
    <property type="taxonomic scope" value="Bacteria"/>
</dbReference>
<feature type="domain" description="PKD" evidence="5">
    <location>
        <begin position="485"/>
        <end position="572"/>
    </location>
</feature>
<feature type="domain" description="PKD" evidence="5">
    <location>
        <begin position="1735"/>
        <end position="1799"/>
    </location>
</feature>
<dbReference type="eggNOG" id="COG3291">
    <property type="taxonomic scope" value="Bacteria"/>
</dbReference>
<dbReference type="OrthoDB" id="5388941at2"/>
<name>B5EAC8_CITBB</name>
<reference evidence="6 7" key="2">
    <citation type="journal article" date="2010" name="BMC Genomics">
        <title>The genome of Geobacter bemidjiensis, exemplar for the subsurface clade of Geobacter species that predominate in Fe(III)-reducing subsurface environments.</title>
        <authorList>
            <person name="Aklujkar M."/>
            <person name="Young N.D."/>
            <person name="Holmes D."/>
            <person name="Chavan M."/>
            <person name="Risso C."/>
            <person name="Kiss H.E."/>
            <person name="Han C.S."/>
            <person name="Land M.L."/>
            <person name="Lovley D.R."/>
        </authorList>
    </citation>
    <scope>NUCLEOTIDE SEQUENCE [LARGE SCALE GENOMIC DNA]</scope>
    <source>
        <strain evidence="7">ATCC BAA-1014 / DSM 16622 / JCM 12645 / Bem</strain>
    </source>
</reference>
<dbReference type="PANTHER" id="PTHR46182:SF2">
    <property type="entry name" value="FI19480P1"/>
    <property type="match status" value="1"/>
</dbReference>
<feature type="domain" description="PKD" evidence="5">
    <location>
        <begin position="3048"/>
        <end position="3099"/>
    </location>
</feature>
<dbReference type="STRING" id="404380.Gbem_1819"/>
<dbReference type="SUPFAM" id="SSF49299">
    <property type="entry name" value="PKD domain"/>
    <property type="match status" value="12"/>
</dbReference>
<evidence type="ECO:0000313" key="7">
    <source>
        <dbReference type="Proteomes" id="UP000008825"/>
    </source>
</evidence>
<dbReference type="InterPro" id="IPR022409">
    <property type="entry name" value="PKD/Chitinase_dom"/>
</dbReference>
<dbReference type="Pfam" id="PF18911">
    <property type="entry name" value="PKD_4"/>
    <property type="match status" value="9"/>
</dbReference>
<dbReference type="InterPro" id="IPR029865">
    <property type="entry name" value="KIAA0319-like"/>
</dbReference>
<evidence type="ECO:0000256" key="3">
    <source>
        <dbReference type="ARBA" id="ARBA00023180"/>
    </source>
</evidence>
<gene>
    <name evidence="6" type="ordered locus">Gbem_1819</name>
</gene>
<dbReference type="KEGG" id="gbm:Gbem_1819"/>
<accession>B5EAC8</accession>
<dbReference type="GO" id="GO:0016020">
    <property type="term" value="C:membrane"/>
    <property type="evidence" value="ECO:0007669"/>
    <property type="project" value="TreeGrafter"/>
</dbReference>
<keyword evidence="1" id="KW-0732">Signal</keyword>
<dbReference type="InterPro" id="IPR035986">
    <property type="entry name" value="PKD_dom_sf"/>
</dbReference>
<evidence type="ECO:0000313" key="6">
    <source>
        <dbReference type="EMBL" id="ACH38834.1"/>
    </source>
</evidence>
<dbReference type="PROSITE" id="PS50093">
    <property type="entry name" value="PKD"/>
    <property type="match status" value="8"/>
</dbReference>
<dbReference type="HOGENOM" id="CLU_225478_0_0_7"/>
<keyword evidence="2" id="KW-0677">Repeat</keyword>
<feature type="domain" description="PKD" evidence="5">
    <location>
        <begin position="1202"/>
        <end position="1255"/>
    </location>
</feature>
<feature type="region of interest" description="Disordered" evidence="4">
    <location>
        <begin position="2836"/>
        <end position="2863"/>
    </location>
</feature>
<dbReference type="InterPro" id="IPR013517">
    <property type="entry name" value="FG-GAP"/>
</dbReference>
<dbReference type="SMART" id="SM00191">
    <property type="entry name" value="Int_alpha"/>
    <property type="match status" value="3"/>
</dbReference>
<dbReference type="Pfam" id="PF13517">
    <property type="entry name" value="FG-GAP_3"/>
    <property type="match status" value="2"/>
</dbReference>
<dbReference type="Gene3D" id="2.130.10.130">
    <property type="entry name" value="Integrin alpha, N-terminal"/>
    <property type="match status" value="2"/>
</dbReference>
<protein>
    <submittedName>
        <fullName evidence="6">PKD domain protein</fullName>
    </submittedName>
</protein>